<feature type="compositionally biased region" description="Polar residues" evidence="1">
    <location>
        <begin position="11"/>
        <end position="20"/>
    </location>
</feature>
<evidence type="ECO:0000256" key="2">
    <source>
        <dbReference type="SAM" id="Phobius"/>
    </source>
</evidence>
<name>A0A1S1N8V5_9GAMM</name>
<evidence type="ECO:0000259" key="3">
    <source>
        <dbReference type="Pfam" id="PF13464"/>
    </source>
</evidence>
<organism evidence="4 5">
    <name type="scientific">Pseudoalteromonas byunsanensis</name>
    <dbReference type="NCBI Taxonomy" id="327939"/>
    <lineage>
        <taxon>Bacteria</taxon>
        <taxon>Pseudomonadati</taxon>
        <taxon>Pseudomonadota</taxon>
        <taxon>Gammaproteobacteria</taxon>
        <taxon>Alteromonadales</taxon>
        <taxon>Pseudoalteromonadaceae</taxon>
        <taxon>Pseudoalteromonas</taxon>
    </lineage>
</organism>
<keyword evidence="2" id="KW-0812">Transmembrane</keyword>
<evidence type="ECO:0000313" key="4">
    <source>
        <dbReference type="EMBL" id="OHU97750.1"/>
    </source>
</evidence>
<reference evidence="4 5" key="1">
    <citation type="submission" date="2016-10" db="EMBL/GenBank/DDBJ databases">
        <title>Pseudoalteromonas amylolytica sp. nov., isolated from the surface seawater.</title>
        <authorList>
            <person name="Wu Y.-H."/>
            <person name="Cheng H."/>
            <person name="Jin X.-B."/>
            <person name="Wang C.-S."/>
            <person name="Xu X.-W."/>
        </authorList>
    </citation>
    <scope>NUCLEOTIDE SEQUENCE [LARGE SCALE GENOMIC DNA]</scope>
    <source>
        <strain evidence="4 5">JCM 12483</strain>
    </source>
</reference>
<feature type="region of interest" description="Disordered" evidence="1">
    <location>
        <begin position="1"/>
        <end position="20"/>
    </location>
</feature>
<dbReference type="PANTHER" id="PTHR34475">
    <property type="match status" value="1"/>
</dbReference>
<dbReference type="AlphaFoldDB" id="A0A1S1N8V5"/>
<keyword evidence="2" id="KW-1133">Transmembrane helix</keyword>
<dbReference type="RefSeq" id="WP_070989884.1">
    <property type="nucleotide sequence ID" value="NZ_CBCSHD010000002.1"/>
</dbReference>
<comment type="caution">
    <text evidence="4">The sequence shown here is derived from an EMBL/GenBank/DDBJ whole genome shotgun (WGS) entry which is preliminary data.</text>
</comment>
<feature type="compositionally biased region" description="Acidic residues" evidence="1">
    <location>
        <begin position="1"/>
        <end position="10"/>
    </location>
</feature>
<dbReference type="PANTHER" id="PTHR34475:SF1">
    <property type="entry name" value="CYTOSKELETON PROTEIN RODZ"/>
    <property type="match status" value="1"/>
</dbReference>
<dbReference type="Gene3D" id="1.10.260.40">
    <property type="entry name" value="lambda repressor-like DNA-binding domains"/>
    <property type="match status" value="1"/>
</dbReference>
<keyword evidence="5" id="KW-1185">Reference proteome</keyword>
<dbReference type="GO" id="GO:0003677">
    <property type="term" value="F:DNA binding"/>
    <property type="evidence" value="ECO:0007669"/>
    <property type="project" value="InterPro"/>
</dbReference>
<keyword evidence="2" id="KW-0472">Membrane</keyword>
<feature type="transmembrane region" description="Helical" evidence="2">
    <location>
        <begin position="111"/>
        <end position="131"/>
    </location>
</feature>
<evidence type="ECO:0000256" key="1">
    <source>
        <dbReference type="SAM" id="MobiDB-lite"/>
    </source>
</evidence>
<gene>
    <name evidence="4" type="ORF">BIW53_01295</name>
</gene>
<dbReference type="EMBL" id="MNAN01000009">
    <property type="protein sequence ID" value="OHU97750.1"/>
    <property type="molecule type" value="Genomic_DNA"/>
</dbReference>
<evidence type="ECO:0000313" key="5">
    <source>
        <dbReference type="Proteomes" id="UP000180253"/>
    </source>
</evidence>
<dbReference type="InterPro" id="IPR050400">
    <property type="entry name" value="Bact_Cytoskel_RodZ"/>
</dbReference>
<dbReference type="STRING" id="327939.BIW53_01295"/>
<dbReference type="InterPro" id="IPR025194">
    <property type="entry name" value="RodZ-like_C"/>
</dbReference>
<protein>
    <recommendedName>
        <fullName evidence="3">Cytoskeleton protein RodZ-like C-terminal domain-containing protein</fullName>
    </recommendedName>
</protein>
<accession>A0A1S1N8V5</accession>
<proteinExistence type="predicted"/>
<dbReference type="Pfam" id="PF13413">
    <property type="entry name" value="HTH_25"/>
    <property type="match status" value="1"/>
</dbReference>
<dbReference type="OrthoDB" id="9790252at2"/>
<dbReference type="Pfam" id="PF13464">
    <property type="entry name" value="RodZ_C"/>
    <property type="match status" value="1"/>
</dbReference>
<dbReference type="Proteomes" id="UP000180253">
    <property type="component" value="Unassembled WGS sequence"/>
</dbReference>
<sequence>MKQENIEMEEQTPTSGQSLHTARVAAGLSIEDVSARLKLTALQITKLEQDDYQDLGPMTFVRGYIRSYCGLLDLDVEKTLALMDAPKAPEATKRMQSFSRRTEKEASDNRLMIFSYLILALVIGSSGVWVWQSSNSTVENTPAEPKAAVVKPDDISSANDTTSLDEHSATLEDGDEQKITAESENTAVQNDTIGDLEDEIVSEEVANVNTSEPNVSQRATDNKDASLSTIVMRFKDDSWVEIFDATEERIAFGVKKAGYTMTVDGKAPFSVVLGKHQVVDVELDGQLVDLSALPRNRLAKFKLPLAE</sequence>
<feature type="domain" description="Cytoskeleton protein RodZ-like C-terminal" evidence="3">
    <location>
        <begin position="231"/>
        <end position="302"/>
    </location>
</feature>
<dbReference type="InterPro" id="IPR010982">
    <property type="entry name" value="Lambda_DNA-bd_dom_sf"/>
</dbReference>